<dbReference type="SUPFAM" id="SSF56731">
    <property type="entry name" value="DNA primase core"/>
    <property type="match status" value="1"/>
</dbReference>
<dbReference type="EMBL" id="VDFV01000013">
    <property type="protein sequence ID" value="TNC71532.1"/>
    <property type="molecule type" value="Genomic_DNA"/>
</dbReference>
<dbReference type="SMART" id="SM00400">
    <property type="entry name" value="ZnF_CHCC"/>
    <property type="match status" value="1"/>
</dbReference>
<keyword evidence="1 12" id="KW-0240">DNA-directed RNA polymerase</keyword>
<dbReference type="NCBIfam" id="TIGR01391">
    <property type="entry name" value="dnaG"/>
    <property type="match status" value="1"/>
</dbReference>
<keyword evidence="6 12" id="KW-0479">Metal-binding</keyword>
<dbReference type="InterPro" id="IPR002694">
    <property type="entry name" value="Znf_CHC2"/>
</dbReference>
<dbReference type="InterPro" id="IPR037068">
    <property type="entry name" value="DNA_primase_core_N_sf"/>
</dbReference>
<dbReference type="Gene3D" id="3.40.1360.10">
    <property type="match status" value="1"/>
</dbReference>
<dbReference type="HAMAP" id="MF_00974">
    <property type="entry name" value="DNA_primase_DnaG"/>
    <property type="match status" value="1"/>
</dbReference>
<keyword evidence="10 12" id="KW-0238">DNA-binding</keyword>
<dbReference type="GO" id="GO:0000428">
    <property type="term" value="C:DNA-directed RNA polymerase complex"/>
    <property type="evidence" value="ECO:0007669"/>
    <property type="project" value="UniProtKB-KW"/>
</dbReference>
<dbReference type="FunFam" id="3.40.1360.10:FF:000002">
    <property type="entry name" value="DNA primase"/>
    <property type="match status" value="1"/>
</dbReference>
<dbReference type="GO" id="GO:0006269">
    <property type="term" value="P:DNA replication, synthesis of primer"/>
    <property type="evidence" value="ECO:0007669"/>
    <property type="project" value="UniProtKB-UniRule"/>
</dbReference>
<keyword evidence="3 12" id="KW-0808">Transferase</keyword>
<keyword evidence="4 12" id="KW-0548">Nucleotidyltransferase</keyword>
<dbReference type="SMART" id="SM00493">
    <property type="entry name" value="TOPRIM"/>
    <property type="match status" value="1"/>
</dbReference>
<comment type="function">
    <text evidence="12">RNA polymerase that catalyzes the synthesis of short RNA molecules used as primers for DNA polymerase during DNA replication.</text>
</comment>
<accession>A0A5C4NBW2</accession>
<dbReference type="Proteomes" id="UP000305709">
    <property type="component" value="Unassembled WGS sequence"/>
</dbReference>
<dbReference type="InterPro" id="IPR013264">
    <property type="entry name" value="DNAG_N"/>
</dbReference>
<evidence type="ECO:0000256" key="3">
    <source>
        <dbReference type="ARBA" id="ARBA00022679"/>
    </source>
</evidence>
<comment type="catalytic activity">
    <reaction evidence="12">
        <text>ssDNA + n NTP = ssDNA/pppN(pN)n-1 hybrid + (n-1) diphosphate.</text>
        <dbReference type="EC" id="2.7.7.101"/>
    </reaction>
</comment>
<dbReference type="Gene3D" id="3.90.580.10">
    <property type="entry name" value="Zinc finger, CHC2-type domain"/>
    <property type="match status" value="1"/>
</dbReference>
<keyword evidence="8 12" id="KW-0862">Zinc</keyword>
<evidence type="ECO:0000256" key="12">
    <source>
        <dbReference type="HAMAP-Rule" id="MF_00974"/>
    </source>
</evidence>
<name>A0A5C4NBW2_9RHOB</name>
<dbReference type="Gene3D" id="3.90.980.10">
    <property type="entry name" value="DNA primase, catalytic core, N-terminal domain"/>
    <property type="match status" value="1"/>
</dbReference>
<keyword evidence="9" id="KW-0460">Magnesium</keyword>
<keyword evidence="5 12" id="KW-0235">DNA replication</keyword>
<dbReference type="GO" id="GO:0005737">
    <property type="term" value="C:cytoplasm"/>
    <property type="evidence" value="ECO:0007669"/>
    <property type="project" value="TreeGrafter"/>
</dbReference>
<dbReference type="PROSITE" id="PS50880">
    <property type="entry name" value="TOPRIM"/>
    <property type="match status" value="1"/>
</dbReference>
<gene>
    <name evidence="12" type="primary">dnaG</name>
    <name evidence="14" type="ORF">FHG71_11370</name>
</gene>
<evidence type="ECO:0000256" key="10">
    <source>
        <dbReference type="ARBA" id="ARBA00023125"/>
    </source>
</evidence>
<dbReference type="CDD" id="cd03364">
    <property type="entry name" value="TOPRIM_DnaG_primases"/>
    <property type="match status" value="1"/>
</dbReference>
<dbReference type="InterPro" id="IPR030846">
    <property type="entry name" value="DnaG_bac"/>
</dbReference>
<comment type="subunit">
    <text evidence="12">Monomer. Interacts with DnaB.</text>
</comment>
<organism evidence="14 15">
    <name type="scientific">Rubellimicrobium roseum</name>
    <dbReference type="NCBI Taxonomy" id="687525"/>
    <lineage>
        <taxon>Bacteria</taxon>
        <taxon>Pseudomonadati</taxon>
        <taxon>Pseudomonadota</taxon>
        <taxon>Alphaproteobacteria</taxon>
        <taxon>Rhodobacterales</taxon>
        <taxon>Roseobacteraceae</taxon>
        <taxon>Rubellimicrobium</taxon>
    </lineage>
</organism>
<evidence type="ECO:0000256" key="6">
    <source>
        <dbReference type="ARBA" id="ARBA00022723"/>
    </source>
</evidence>
<proteinExistence type="inferred from homology"/>
<evidence type="ECO:0000256" key="7">
    <source>
        <dbReference type="ARBA" id="ARBA00022771"/>
    </source>
</evidence>
<dbReference type="PANTHER" id="PTHR30313">
    <property type="entry name" value="DNA PRIMASE"/>
    <property type="match status" value="1"/>
</dbReference>
<dbReference type="EC" id="2.7.7.101" evidence="12"/>
<evidence type="ECO:0000259" key="13">
    <source>
        <dbReference type="PROSITE" id="PS50880"/>
    </source>
</evidence>
<comment type="similarity">
    <text evidence="12">Belongs to the DnaG primase family.</text>
</comment>
<evidence type="ECO:0000256" key="5">
    <source>
        <dbReference type="ARBA" id="ARBA00022705"/>
    </source>
</evidence>
<dbReference type="GO" id="GO:1990077">
    <property type="term" value="C:primosome complex"/>
    <property type="evidence" value="ECO:0007669"/>
    <property type="project" value="UniProtKB-KW"/>
</dbReference>
<dbReference type="GO" id="GO:0008270">
    <property type="term" value="F:zinc ion binding"/>
    <property type="evidence" value="ECO:0007669"/>
    <property type="project" value="UniProtKB-UniRule"/>
</dbReference>
<evidence type="ECO:0000256" key="1">
    <source>
        <dbReference type="ARBA" id="ARBA00022478"/>
    </source>
</evidence>
<dbReference type="InterPro" id="IPR034151">
    <property type="entry name" value="TOPRIM_DnaG_bac"/>
</dbReference>
<dbReference type="InterPro" id="IPR006295">
    <property type="entry name" value="DNA_primase_DnaG"/>
</dbReference>
<dbReference type="SUPFAM" id="SSF57783">
    <property type="entry name" value="Zinc beta-ribbon"/>
    <property type="match status" value="1"/>
</dbReference>
<evidence type="ECO:0000313" key="15">
    <source>
        <dbReference type="Proteomes" id="UP000305709"/>
    </source>
</evidence>
<evidence type="ECO:0000256" key="9">
    <source>
        <dbReference type="ARBA" id="ARBA00022842"/>
    </source>
</evidence>
<comment type="domain">
    <text evidence="12">Contains an N-terminal zinc-binding domain, a central core domain that contains the primase activity, and a C-terminal DnaB-binding domain.</text>
</comment>
<dbReference type="RefSeq" id="WP_139081796.1">
    <property type="nucleotide sequence ID" value="NZ_VDFV01000013.1"/>
</dbReference>
<keyword evidence="7 12" id="KW-0863">Zinc-finger</keyword>
<comment type="cofactor">
    <cofactor evidence="12">
        <name>Zn(2+)</name>
        <dbReference type="ChEBI" id="CHEBI:29105"/>
    </cofactor>
    <text evidence="12">Binds 1 zinc ion per monomer.</text>
</comment>
<feature type="zinc finger region" description="CHC2-type" evidence="12">
    <location>
        <begin position="43"/>
        <end position="67"/>
    </location>
</feature>
<evidence type="ECO:0000256" key="4">
    <source>
        <dbReference type="ARBA" id="ARBA00022695"/>
    </source>
</evidence>
<evidence type="ECO:0000256" key="8">
    <source>
        <dbReference type="ARBA" id="ARBA00022833"/>
    </source>
</evidence>
<keyword evidence="15" id="KW-1185">Reference proteome</keyword>
<evidence type="ECO:0000256" key="2">
    <source>
        <dbReference type="ARBA" id="ARBA00022515"/>
    </source>
</evidence>
<dbReference type="OrthoDB" id="9803773at2"/>
<reference evidence="14 15" key="1">
    <citation type="submission" date="2019-06" db="EMBL/GenBank/DDBJ databases">
        <authorList>
            <person name="Jiang L."/>
        </authorList>
    </citation>
    <scope>NUCLEOTIDE SEQUENCE [LARGE SCALE GENOMIC DNA]</scope>
    <source>
        <strain evidence="14 15">YIM 48858</strain>
    </source>
</reference>
<sequence>MSLPPGFLEELRNRLPLARVVGRKVAWDARKSNQAKGDFWAPCPFHQEKSASFHVDDRKGFYYCFGCHEKGDAISFVTKTENVSFIEAVEILAREAGMQMPAQDPRAAEKVSRNTRLAEVMELAVQHYRLQLATKGAEAARAYLGRRGLSEAAQKRWEIGWAGDDRHGLTRALKAKGVTDDLLLEAGLTGEGQGGGYDRFWGRIIFPIRDARGRAIALGGRSLDPNARAKYLNSPQTPLFDKGRNLFNHGPAREAAGKGAPLIVAEGYMDVIALAEAGFAGAVAPLGTAITDEQLALLWRIADEPILALDGDKAGVRAAMRVIDLALPKLEAGKGLRFALLPEGQDPDELIKARGAGAMQAVLDAAQPMVRLLWQRETEGKVFDSPERKAALDKALRAAIAGVKDPSIRHHYGEEIKRLREELWGAKPREFRPYERREFRGKGAKSLPAHPMASTRASALAAGTAPVRNILWDVLGGDGPGGSAEDDLRRNILAILLVTPALIPDFAHEIETLDCPDAGQAALRDGLLRHADAPDLREALGREIGTDGVERLLRAAHILAIRPPGEIESSRLDLAEALAKLAARRGFVEAIREGEDDITTGHADEWLTRRLGQAAAGVDTTLRKETEDTREVVLAPNGLPMDKDERERLDRIFSGIDFSRGGRGPRA</sequence>
<dbReference type="InterPro" id="IPR050219">
    <property type="entry name" value="DnaG_primase"/>
</dbReference>
<comment type="caution">
    <text evidence="14">The sequence shown here is derived from an EMBL/GenBank/DDBJ whole genome shotgun (WGS) entry which is preliminary data.</text>
</comment>
<evidence type="ECO:0000256" key="11">
    <source>
        <dbReference type="ARBA" id="ARBA00023163"/>
    </source>
</evidence>
<dbReference type="Pfam" id="PF13662">
    <property type="entry name" value="Toprim_4"/>
    <property type="match status" value="1"/>
</dbReference>
<dbReference type="InterPro" id="IPR036977">
    <property type="entry name" value="DNA_primase_Znf_CHC2"/>
</dbReference>
<keyword evidence="2 12" id="KW-0639">Primosome</keyword>
<dbReference type="GO" id="GO:0003899">
    <property type="term" value="F:DNA-directed RNA polymerase activity"/>
    <property type="evidence" value="ECO:0007669"/>
    <property type="project" value="UniProtKB-UniRule"/>
</dbReference>
<dbReference type="Pfam" id="PF01807">
    <property type="entry name" value="Zn_ribbon_DnaG"/>
    <property type="match status" value="1"/>
</dbReference>
<dbReference type="AlphaFoldDB" id="A0A5C4NBW2"/>
<keyword evidence="11 12" id="KW-0804">Transcription</keyword>
<dbReference type="Pfam" id="PF08275">
    <property type="entry name" value="DNAG_N"/>
    <property type="match status" value="1"/>
</dbReference>
<dbReference type="GO" id="GO:0003677">
    <property type="term" value="F:DNA binding"/>
    <property type="evidence" value="ECO:0007669"/>
    <property type="project" value="UniProtKB-KW"/>
</dbReference>
<evidence type="ECO:0000313" key="14">
    <source>
        <dbReference type="EMBL" id="TNC71532.1"/>
    </source>
</evidence>
<feature type="domain" description="Toprim" evidence="13">
    <location>
        <begin position="260"/>
        <end position="342"/>
    </location>
</feature>
<protein>
    <recommendedName>
        <fullName evidence="12">DNA primase</fullName>
        <ecNumber evidence="12">2.7.7.101</ecNumber>
    </recommendedName>
</protein>
<dbReference type="PANTHER" id="PTHR30313:SF2">
    <property type="entry name" value="DNA PRIMASE"/>
    <property type="match status" value="1"/>
</dbReference>
<dbReference type="InterPro" id="IPR006171">
    <property type="entry name" value="TOPRIM_dom"/>
</dbReference>